<accession>A0A2I6UFR1</accession>
<sequence>MTENMRQFLLALNKYDKLWLTLCDLVEKGCSQECEKRHLSLIDAQKTVIKNMFRELEQ</sequence>
<keyword evidence="2" id="KW-1185">Reference proteome</keyword>
<evidence type="ECO:0000313" key="2">
    <source>
        <dbReference type="Proteomes" id="UP000240294"/>
    </source>
</evidence>
<reference evidence="2" key="1">
    <citation type="submission" date="2018-01" db="EMBL/GenBank/DDBJ databases">
        <title>Direct submission.</title>
        <authorList>
            <person name="Ciacci N."/>
        </authorList>
    </citation>
    <scope>NUCLEOTIDE SEQUENCE [LARGE SCALE GENOMIC DNA]</scope>
</reference>
<evidence type="ECO:0000313" key="1">
    <source>
        <dbReference type="EMBL" id="AUO78812.1"/>
    </source>
</evidence>
<name>A0A2I6UFR1_9CAUD</name>
<gene>
    <name evidence="1" type="ORF">vBKpnF48_187</name>
</gene>
<protein>
    <submittedName>
        <fullName evidence="1">Uncharacterized protein</fullName>
    </submittedName>
</protein>
<dbReference type="EMBL" id="MG746602">
    <property type="protein sequence ID" value="AUO78812.1"/>
    <property type="molecule type" value="Genomic_DNA"/>
</dbReference>
<proteinExistence type="predicted"/>
<organism evidence="1 2">
    <name type="scientific">Klebsiella phage vB_Kpn_F48</name>
    <dbReference type="NCBI Taxonomy" id="2070028"/>
    <lineage>
        <taxon>Viruses</taxon>
        <taxon>Duplodnaviria</taxon>
        <taxon>Heunggongvirae</taxon>
        <taxon>Uroviricota</taxon>
        <taxon>Caudoviricetes</taxon>
        <taxon>Marfavirus</taxon>
        <taxon>Marfavirus F48</taxon>
    </lineage>
</organism>
<dbReference type="Proteomes" id="UP000240294">
    <property type="component" value="Genome"/>
</dbReference>